<gene>
    <name evidence="3" type="ORF">WKW79_35750</name>
</gene>
<dbReference type="Pfam" id="PF03783">
    <property type="entry name" value="CsgG"/>
    <property type="match status" value="1"/>
</dbReference>
<proteinExistence type="predicted"/>
<feature type="chain" id="PRO_5046355904" evidence="2">
    <location>
        <begin position="18"/>
        <end position="496"/>
    </location>
</feature>
<evidence type="ECO:0000313" key="3">
    <source>
        <dbReference type="EMBL" id="MEJ8859950.1"/>
    </source>
</evidence>
<comment type="caution">
    <text evidence="3">The sequence shown here is derived from an EMBL/GenBank/DDBJ whole genome shotgun (WGS) entry which is preliminary data.</text>
</comment>
<dbReference type="Proteomes" id="UP001367030">
    <property type="component" value="Unassembled WGS sequence"/>
</dbReference>
<evidence type="ECO:0000313" key="4">
    <source>
        <dbReference type="Proteomes" id="UP001367030"/>
    </source>
</evidence>
<dbReference type="InterPro" id="IPR005534">
    <property type="entry name" value="Curli_assmbl/transp-comp_CsgG"/>
</dbReference>
<organism evidence="3 4">
    <name type="scientific">Variovorax robiniae</name>
    <dbReference type="NCBI Taxonomy" id="1836199"/>
    <lineage>
        <taxon>Bacteria</taxon>
        <taxon>Pseudomonadati</taxon>
        <taxon>Pseudomonadota</taxon>
        <taxon>Betaproteobacteria</taxon>
        <taxon>Burkholderiales</taxon>
        <taxon>Comamonadaceae</taxon>
        <taxon>Variovorax</taxon>
    </lineage>
</organism>
<dbReference type="EMBL" id="JBBKZS010000045">
    <property type="protein sequence ID" value="MEJ8859950.1"/>
    <property type="molecule type" value="Genomic_DNA"/>
</dbReference>
<evidence type="ECO:0000256" key="2">
    <source>
        <dbReference type="SAM" id="SignalP"/>
    </source>
</evidence>
<name>A0ABU8XJA1_9BURK</name>
<protein>
    <submittedName>
        <fullName evidence="3">CsgG/HfaB family protein</fullName>
    </submittedName>
</protein>
<feature type="signal peptide" evidence="2">
    <location>
        <begin position="1"/>
        <end position="17"/>
    </location>
</feature>
<keyword evidence="4" id="KW-1185">Reference proteome</keyword>
<feature type="compositionally biased region" description="Low complexity" evidence="1">
    <location>
        <begin position="443"/>
        <end position="476"/>
    </location>
</feature>
<feature type="region of interest" description="Disordered" evidence="1">
    <location>
        <begin position="443"/>
        <end position="496"/>
    </location>
</feature>
<accession>A0ABU8XJA1</accession>
<reference evidence="3 4" key="1">
    <citation type="submission" date="2024-03" db="EMBL/GenBank/DDBJ databases">
        <title>Novel species of the genus Variovorax.</title>
        <authorList>
            <person name="Liu Q."/>
            <person name="Xin Y.-H."/>
        </authorList>
    </citation>
    <scope>NUCLEOTIDE SEQUENCE [LARGE SCALE GENOMIC DNA]</scope>
    <source>
        <strain evidence="3 4">KACC 18901</strain>
    </source>
</reference>
<dbReference type="RefSeq" id="WP_340339983.1">
    <property type="nucleotide sequence ID" value="NZ_JBBKZS010000045.1"/>
</dbReference>
<dbReference type="Gene3D" id="3.40.50.10610">
    <property type="entry name" value="ABC-type transport auxiliary lipoprotein component"/>
    <property type="match status" value="1"/>
</dbReference>
<keyword evidence="2" id="KW-0732">Signal</keyword>
<evidence type="ECO:0000256" key="1">
    <source>
        <dbReference type="SAM" id="MobiDB-lite"/>
    </source>
</evidence>
<sequence length="496" mass="51772">MRHILCVTALAAATILAACGKQQAPAEKAPTAVTAATNVAPPVPDVGKVVNVPTNAIGFGASPGEAVAEALKLAILQVNGAAIQSTTVSAKYGLDVSLNQDSASLRANAFADIVKQRSGGVVQNFKLVELQEPTKGTNHYKATIEAQIAKFTPSADMQKIKVVIGPIHFDGATVPMGDRTVSSAEIGATLRQRISDALVQTGRFDVLDREMSPEIEQELSMISSGQAPSAELAKLSQAASADIGWSGRVSTLAYNRHVRKLQTSDRELVSYEGGWAISEKLVNVATRQVMASESLRGVAPSVAPTTLSQGVDSIKVLEDICSDIVNQVVTSVLRRTFPVTVVSRDGTNVVLSQGGQSMKEGNRYRVVAMGAEMKDPQTGQSLGRVEQPYGELVVDRVTPNLSYGHLENVHVNLDALPVGGLQLRDEVKGRALAQAAPAAAGAPGAEQFAPAPSSAVQATQATAAPASSTVPVAKAVQTRPSPVASEAPAPKADDKW</sequence>
<dbReference type="PROSITE" id="PS51257">
    <property type="entry name" value="PROKAR_LIPOPROTEIN"/>
    <property type="match status" value="1"/>
</dbReference>